<dbReference type="CDD" id="cd02199">
    <property type="entry name" value="YjgF_YER057c_UK114_like_1"/>
    <property type="match status" value="1"/>
</dbReference>
<dbReference type="Gene3D" id="3.30.1330.40">
    <property type="entry name" value="RutC-like"/>
    <property type="match status" value="1"/>
</dbReference>
<proteinExistence type="predicted"/>
<dbReference type="InterPro" id="IPR035959">
    <property type="entry name" value="RutC-like_sf"/>
</dbReference>
<dbReference type="Proteomes" id="UP001596496">
    <property type="component" value="Unassembled WGS sequence"/>
</dbReference>
<feature type="domain" description="Endoribonuclease L-PSP/chorismate mutase-like" evidence="1">
    <location>
        <begin position="45"/>
        <end position="160"/>
    </location>
</feature>
<evidence type="ECO:0000313" key="2">
    <source>
        <dbReference type="EMBL" id="MFC7383723.1"/>
    </source>
</evidence>
<dbReference type="RefSeq" id="WP_380827281.1">
    <property type="nucleotide sequence ID" value="NZ_JBHTCG010000009.1"/>
</dbReference>
<protein>
    <submittedName>
        <fullName evidence="2">RidA family protein</fullName>
    </submittedName>
</protein>
<keyword evidence="3" id="KW-1185">Reference proteome</keyword>
<evidence type="ECO:0000259" key="1">
    <source>
        <dbReference type="Pfam" id="PF14588"/>
    </source>
</evidence>
<name>A0ABW2P7G0_9ACTN</name>
<dbReference type="EMBL" id="JBHTCG010000009">
    <property type="protein sequence ID" value="MFC7383723.1"/>
    <property type="molecule type" value="Genomic_DNA"/>
</dbReference>
<dbReference type="InterPro" id="IPR013813">
    <property type="entry name" value="Endoribo_LPSP/chorism_mut-like"/>
</dbReference>
<comment type="caution">
    <text evidence="2">The sequence shown here is derived from an EMBL/GenBank/DDBJ whole genome shotgun (WGS) entry which is preliminary data.</text>
</comment>
<reference evidence="3" key="1">
    <citation type="journal article" date="2019" name="Int. J. Syst. Evol. Microbiol.">
        <title>The Global Catalogue of Microorganisms (GCM) 10K type strain sequencing project: providing services to taxonomists for standard genome sequencing and annotation.</title>
        <authorList>
            <consortium name="The Broad Institute Genomics Platform"/>
            <consortium name="The Broad Institute Genome Sequencing Center for Infectious Disease"/>
            <person name="Wu L."/>
            <person name="Ma J."/>
        </authorList>
    </citation>
    <scope>NUCLEOTIDE SEQUENCE [LARGE SCALE GENOMIC DNA]</scope>
    <source>
        <strain evidence="3">CECT 7649</strain>
    </source>
</reference>
<dbReference type="PANTHER" id="PTHR43760">
    <property type="entry name" value="ENDORIBONUCLEASE-RELATED"/>
    <property type="match status" value="1"/>
</dbReference>
<dbReference type="Pfam" id="PF14588">
    <property type="entry name" value="YjgF_endoribonc"/>
    <property type="match status" value="1"/>
</dbReference>
<gene>
    <name evidence="2" type="ORF">ACFQSB_15995</name>
</gene>
<organism evidence="2 3">
    <name type="scientific">Sphaerisporangium rhizosphaerae</name>
    <dbReference type="NCBI Taxonomy" id="2269375"/>
    <lineage>
        <taxon>Bacteria</taxon>
        <taxon>Bacillati</taxon>
        <taxon>Actinomycetota</taxon>
        <taxon>Actinomycetes</taxon>
        <taxon>Streptosporangiales</taxon>
        <taxon>Streptosporangiaceae</taxon>
        <taxon>Sphaerisporangium</taxon>
    </lineage>
</organism>
<dbReference type="PANTHER" id="PTHR43760:SF1">
    <property type="entry name" value="ENDORIBONUCLEASE L-PSP_CHORISMATE MUTASE-LIKE DOMAIN-CONTAINING PROTEIN"/>
    <property type="match status" value="1"/>
</dbReference>
<sequence>MNVRNIYGPAVSSQEVRARLAAQGRSLPKPWQLPNQIKIAPSLVRVLGNRVLVSGHVPIGEDGTVAGPSGKVGSEVDLATAQESARLTLLGIFADLERELGDLDRVGAWCRLNCMVNASPDFIDFPAVFNPASQLLLDAFGDEVGGHSRVAVGVAGLPWNMPVEIEAELELRG</sequence>
<accession>A0ABW2P7G0</accession>
<evidence type="ECO:0000313" key="3">
    <source>
        <dbReference type="Proteomes" id="UP001596496"/>
    </source>
</evidence>
<dbReference type="SUPFAM" id="SSF55298">
    <property type="entry name" value="YjgF-like"/>
    <property type="match status" value="1"/>
</dbReference>